<dbReference type="Gene3D" id="2.170.16.10">
    <property type="entry name" value="Hedgehog/Intein (Hint) domain"/>
    <property type="match status" value="1"/>
</dbReference>
<dbReference type="SUPFAM" id="SSF51294">
    <property type="entry name" value="Hedgehog/intein (Hint) domain"/>
    <property type="match status" value="1"/>
</dbReference>
<dbReference type="InterPro" id="IPR006141">
    <property type="entry name" value="Intein_N"/>
</dbReference>
<dbReference type="CDD" id="cd00081">
    <property type="entry name" value="Hint"/>
    <property type="match status" value="1"/>
</dbReference>
<dbReference type="PROSITE" id="PS50817">
    <property type="entry name" value="INTEIN_N_TER"/>
    <property type="match status" value="1"/>
</dbReference>
<dbReference type="Pfam" id="PF07591">
    <property type="entry name" value="PT-HINT"/>
    <property type="match status" value="1"/>
</dbReference>
<organism evidence="3 4">
    <name type="scientific">Acinetobacter septicus</name>
    <dbReference type="NCBI Taxonomy" id="465797"/>
    <lineage>
        <taxon>Bacteria</taxon>
        <taxon>Pseudomonadati</taxon>
        <taxon>Pseudomonadota</taxon>
        <taxon>Gammaproteobacteria</taxon>
        <taxon>Moraxellales</taxon>
        <taxon>Moraxellaceae</taxon>
        <taxon>Acinetobacter</taxon>
    </lineage>
</organism>
<dbReference type="InterPro" id="IPR036844">
    <property type="entry name" value="Hint_dom_sf"/>
</dbReference>
<evidence type="ECO:0000259" key="2">
    <source>
        <dbReference type="SMART" id="SM00306"/>
    </source>
</evidence>
<feature type="domain" description="Hint" evidence="2">
    <location>
        <begin position="18"/>
        <end position="117"/>
    </location>
</feature>
<gene>
    <name evidence="3" type="ORF">I6L31_15685</name>
</gene>
<dbReference type="EMBL" id="CP079898">
    <property type="protein sequence ID" value="QXZ23090.1"/>
    <property type="molecule type" value="Genomic_DNA"/>
</dbReference>
<dbReference type="InterPro" id="IPR003587">
    <property type="entry name" value="Hint_dom_N"/>
</dbReference>
<dbReference type="AlphaFoldDB" id="A0ABD7F3M8"/>
<proteinExistence type="predicted"/>
<keyword evidence="4" id="KW-1185">Reference proteome</keyword>
<evidence type="ECO:0000313" key="3">
    <source>
        <dbReference type="EMBL" id="QXZ23090.1"/>
    </source>
</evidence>
<dbReference type="InterPro" id="IPR003586">
    <property type="entry name" value="Hint_dom_C"/>
</dbReference>
<dbReference type="PROSITE" id="PS50818">
    <property type="entry name" value="INTEIN_C_TER"/>
    <property type="match status" value="1"/>
</dbReference>
<accession>A0ABD7F3M8</accession>
<reference evidence="3 4" key="1">
    <citation type="submission" date="2021-07" db="EMBL/GenBank/DDBJ databases">
        <title>FDA dAtabase for Regulatory Grade micrObial Sequences (FDA-ARGOS): Supporting development and validation of Infectious Disease Dx tests.</title>
        <authorList>
            <person name="Sproer C."/>
            <person name="Gronow S."/>
            <person name="Severitt S."/>
            <person name="Schroder I."/>
            <person name="Tallon L."/>
            <person name="Sadzewicz L."/>
            <person name="Zhao X."/>
            <person name="Boylan J."/>
            <person name="Ott S."/>
            <person name="Bowen H."/>
            <person name="Vavikolanu K."/>
            <person name="Mehta A."/>
            <person name="Aluvathingal J."/>
            <person name="Nadendla S."/>
            <person name="Lowell S."/>
            <person name="Myers T."/>
            <person name="Yan Y."/>
        </authorList>
    </citation>
    <scope>NUCLEOTIDE SEQUENCE [LARGE SCALE GENOMIC DNA]</scope>
    <source>
        <strain evidence="3 4">FDAARGOS_1401</strain>
    </source>
</reference>
<protein>
    <submittedName>
        <fullName evidence="3">HINT domain-containing protein</fullName>
    </submittedName>
</protein>
<dbReference type="InterPro" id="IPR030934">
    <property type="entry name" value="Intein_C"/>
</dbReference>
<sequence>MNSFMQQSRAYLKSLYPCGCFDDDTPVLTKDGAKRIVEIKEGDLVLARNEETGEIAYKPVKRVFVVPNRRIYLLKTIDSTGKENTIEVSDDHPFWVVDKKWVESIDLKVGDQLLDANNQVHKVVSFTETDRVETTYNLEVEGYHTYFAGDANMWVHNCNLKNVYNGIKNAPNYPAGFKAIQDGKTFNTVKNQDVLKGLREHEAGVWKKVYSDGYASNGAKVSIHYFQSQSGKVFDVKVKNGWSNK</sequence>
<dbReference type="RefSeq" id="WP_005003368.1">
    <property type="nucleotide sequence ID" value="NZ_CP079898.1"/>
</dbReference>
<dbReference type="SMART" id="SM00306">
    <property type="entry name" value="HintN"/>
    <property type="match status" value="1"/>
</dbReference>
<evidence type="ECO:0000313" key="4">
    <source>
        <dbReference type="Proteomes" id="UP000827069"/>
    </source>
</evidence>
<dbReference type="Proteomes" id="UP000827069">
    <property type="component" value="Chromosome"/>
</dbReference>
<evidence type="ECO:0000259" key="1">
    <source>
        <dbReference type="SMART" id="SM00305"/>
    </source>
</evidence>
<dbReference type="SMART" id="SM00305">
    <property type="entry name" value="HintC"/>
    <property type="match status" value="1"/>
</dbReference>
<dbReference type="NCBIfam" id="TIGR01443">
    <property type="entry name" value="intein_Cterm"/>
    <property type="match status" value="1"/>
</dbReference>
<name>A0ABD7F3M8_9GAMM</name>
<feature type="domain" description="Hint" evidence="1">
    <location>
        <begin position="115"/>
        <end position="163"/>
    </location>
</feature>